<keyword evidence="11" id="KW-0325">Glycoprotein</keyword>
<dbReference type="PROSITE" id="PS00108">
    <property type="entry name" value="PROTEIN_KINASE_ST"/>
    <property type="match status" value="1"/>
</dbReference>
<dbReference type="Gene3D" id="3.30.200.20">
    <property type="entry name" value="Phosphorylase Kinase, domain 1"/>
    <property type="match status" value="1"/>
</dbReference>
<dbReference type="InterPro" id="IPR001245">
    <property type="entry name" value="Ser-Thr/Tyr_kinase_cat_dom"/>
</dbReference>
<dbReference type="PROSITE" id="PS50011">
    <property type="entry name" value="PROTEIN_KINASE_DOM"/>
    <property type="match status" value="1"/>
</dbReference>
<sequence length="600" mass="67536">MKHLSSSLFLLSWLLILSLVEQTFCLQFNYPNCPQYSCGNLQINYPFYLKSHKSHKSGCTTHSQYQLNCEGNRATLQIFEPEKYIVTKIDSYSINVVSARFAEGSCTVPTGSLSSSVLKETNHLLFNLGSLVKCRELISNNSMYLPVGCMSTNDSFVYLVEGDGAYQVRYLEPSCFYLALLPLGFEVSGNTTGDAFKLLQEEFMLYSVGYLTWIYIIELGASRITAILLAKMITVRFILLPPTILVFLAYLLFRSKNSTDEVEKFLQNQQSLMPTRYAYTDIIRITGNFRQKLGQGGFGSVFKGVLPGGILVAVKMLSNSSCNGDEFINEVATLGTIHHFNVVRLVGFCAEGSKRALIYEYMLNGSLDKYIFTNGNKSCSHIFTLAKLNEIALGIARGIEYLHRGCDMQILHFDIKPNNILLDVNFNPKISDFGLAKLYPRERSLVTISAARGTIGYMAPELVSRSFGAISHKSDVYSFGMLLMEMVGGRRNADPHIDRLSRVYYPSWIYDKLVEQKHYHSNENLDIAEVEKKLSLVALWCIQINSSHRPDISRVIEMLESDLDSLRIPTRPFFASDSLADVAEVEIDCSYDSDLVSELE</sequence>
<dbReference type="PANTHER" id="PTHR27009">
    <property type="entry name" value="RUST RESISTANCE KINASE LR10-RELATED"/>
    <property type="match status" value="1"/>
</dbReference>
<dbReference type="InterPro" id="IPR000719">
    <property type="entry name" value="Prot_kinase_dom"/>
</dbReference>
<evidence type="ECO:0000256" key="1">
    <source>
        <dbReference type="ARBA" id="ARBA00004479"/>
    </source>
</evidence>
<dbReference type="FunFam" id="3.30.200.20:FF:000178">
    <property type="entry name" value="serine/threonine-protein kinase PBS1-like"/>
    <property type="match status" value="1"/>
</dbReference>
<evidence type="ECO:0000256" key="3">
    <source>
        <dbReference type="ARBA" id="ARBA00022679"/>
    </source>
</evidence>
<reference evidence="16" key="1">
    <citation type="journal article" date="2022" name="Cell">
        <title>Repeat-based holocentromeres influence genome architecture and karyotype evolution.</title>
        <authorList>
            <person name="Hofstatter P.G."/>
            <person name="Thangavel G."/>
            <person name="Lux T."/>
            <person name="Neumann P."/>
            <person name="Vondrak T."/>
            <person name="Novak P."/>
            <person name="Zhang M."/>
            <person name="Costa L."/>
            <person name="Castellani M."/>
            <person name="Scott A."/>
            <person name="Toegelov H."/>
            <person name="Fuchs J."/>
            <person name="Mata-Sucre Y."/>
            <person name="Dias Y."/>
            <person name="Vanzela A.L.L."/>
            <person name="Huettel B."/>
            <person name="Almeida C.C.S."/>
            <person name="Simkova H."/>
            <person name="Souza G."/>
            <person name="Pedrosa-Harand A."/>
            <person name="Macas J."/>
            <person name="Mayer K.F.X."/>
            <person name="Houben A."/>
            <person name="Marques A."/>
        </authorList>
    </citation>
    <scope>NUCLEOTIDE SEQUENCE</scope>
    <source>
        <strain evidence="16">RhyBre1mFocal</strain>
    </source>
</reference>
<accession>A0A9Q0CB28</accession>
<dbReference type="Pfam" id="PF07714">
    <property type="entry name" value="PK_Tyr_Ser-Thr"/>
    <property type="match status" value="1"/>
</dbReference>
<evidence type="ECO:0000259" key="15">
    <source>
        <dbReference type="PROSITE" id="PS50011"/>
    </source>
</evidence>
<dbReference type="Proteomes" id="UP001151287">
    <property type="component" value="Unassembled WGS sequence"/>
</dbReference>
<dbReference type="FunFam" id="1.10.510.10:FF:000590">
    <property type="entry name" value="PR5-like receptor kinase"/>
    <property type="match status" value="1"/>
</dbReference>
<proteinExistence type="predicted"/>
<comment type="caution">
    <text evidence="16">The sequence shown here is derived from an EMBL/GenBank/DDBJ whole genome shotgun (WGS) entry which is preliminary data.</text>
</comment>
<protein>
    <recommendedName>
        <fullName evidence="15">Protein kinase domain-containing protein</fullName>
    </recommendedName>
</protein>
<evidence type="ECO:0000256" key="4">
    <source>
        <dbReference type="ARBA" id="ARBA00022692"/>
    </source>
</evidence>
<dbReference type="Pfam" id="PF13947">
    <property type="entry name" value="GUB_WAK_bind"/>
    <property type="match status" value="1"/>
</dbReference>
<dbReference type="SUPFAM" id="SSF56112">
    <property type="entry name" value="Protein kinase-like (PK-like)"/>
    <property type="match status" value="1"/>
</dbReference>
<evidence type="ECO:0000256" key="8">
    <source>
        <dbReference type="ARBA" id="ARBA00022840"/>
    </source>
</evidence>
<feature type="chain" id="PRO_5040186615" description="Protein kinase domain-containing protein" evidence="14">
    <location>
        <begin position="26"/>
        <end position="600"/>
    </location>
</feature>
<feature type="domain" description="Protein kinase" evidence="15">
    <location>
        <begin position="287"/>
        <end position="574"/>
    </location>
</feature>
<comment type="subcellular location">
    <subcellularLocation>
        <location evidence="1">Membrane</location>
        <topology evidence="1">Single-pass type I membrane protein</topology>
    </subcellularLocation>
</comment>
<dbReference type="InterPro" id="IPR008271">
    <property type="entry name" value="Ser/Thr_kinase_AS"/>
</dbReference>
<dbReference type="AlphaFoldDB" id="A0A9Q0CB28"/>
<dbReference type="PROSITE" id="PS00107">
    <property type="entry name" value="PROTEIN_KINASE_ATP"/>
    <property type="match status" value="1"/>
</dbReference>
<keyword evidence="9 13" id="KW-1133">Transmembrane helix</keyword>
<dbReference type="SMART" id="SM00220">
    <property type="entry name" value="S_TKc"/>
    <property type="match status" value="1"/>
</dbReference>
<keyword evidence="10 13" id="KW-0472">Membrane</keyword>
<feature type="transmembrane region" description="Helical" evidence="13">
    <location>
        <begin position="233"/>
        <end position="253"/>
    </location>
</feature>
<feature type="binding site" evidence="12">
    <location>
        <position position="315"/>
    </location>
    <ligand>
        <name>ATP</name>
        <dbReference type="ChEBI" id="CHEBI:30616"/>
    </ligand>
</feature>
<dbReference type="Gene3D" id="1.10.510.10">
    <property type="entry name" value="Transferase(Phosphotransferase) domain 1"/>
    <property type="match status" value="1"/>
</dbReference>
<keyword evidence="3" id="KW-0808">Transferase</keyword>
<dbReference type="GO" id="GO:0004674">
    <property type="term" value="F:protein serine/threonine kinase activity"/>
    <property type="evidence" value="ECO:0007669"/>
    <property type="project" value="UniProtKB-KW"/>
</dbReference>
<evidence type="ECO:0000256" key="12">
    <source>
        <dbReference type="PROSITE-ProRule" id="PRU10141"/>
    </source>
</evidence>
<keyword evidence="7" id="KW-0418">Kinase</keyword>
<dbReference type="EMBL" id="JAMQYH010000004">
    <property type="protein sequence ID" value="KAJ1690661.1"/>
    <property type="molecule type" value="Genomic_DNA"/>
</dbReference>
<dbReference type="OrthoDB" id="762694at2759"/>
<dbReference type="InterPro" id="IPR025287">
    <property type="entry name" value="WAK_GUB"/>
</dbReference>
<keyword evidence="2" id="KW-0723">Serine/threonine-protein kinase</keyword>
<keyword evidence="17" id="KW-1185">Reference proteome</keyword>
<gene>
    <name evidence="16" type="ORF">LUZ63_014816</name>
</gene>
<evidence type="ECO:0000256" key="7">
    <source>
        <dbReference type="ARBA" id="ARBA00022777"/>
    </source>
</evidence>
<dbReference type="InterPro" id="IPR011009">
    <property type="entry name" value="Kinase-like_dom_sf"/>
</dbReference>
<keyword evidence="8 12" id="KW-0067">ATP-binding</keyword>
<keyword evidence="6 12" id="KW-0547">Nucleotide-binding</keyword>
<evidence type="ECO:0000256" key="11">
    <source>
        <dbReference type="ARBA" id="ARBA00023180"/>
    </source>
</evidence>
<feature type="signal peptide" evidence="14">
    <location>
        <begin position="1"/>
        <end position="25"/>
    </location>
</feature>
<evidence type="ECO:0000256" key="14">
    <source>
        <dbReference type="SAM" id="SignalP"/>
    </source>
</evidence>
<name>A0A9Q0CB28_9POAL</name>
<evidence type="ECO:0000256" key="2">
    <source>
        <dbReference type="ARBA" id="ARBA00022527"/>
    </source>
</evidence>
<keyword evidence="5 14" id="KW-0732">Signal</keyword>
<evidence type="ECO:0000313" key="17">
    <source>
        <dbReference type="Proteomes" id="UP001151287"/>
    </source>
</evidence>
<keyword evidence="4 13" id="KW-0812">Transmembrane</keyword>
<dbReference type="GO" id="GO:0016020">
    <property type="term" value="C:membrane"/>
    <property type="evidence" value="ECO:0007669"/>
    <property type="project" value="UniProtKB-SubCell"/>
</dbReference>
<dbReference type="InterPro" id="IPR017441">
    <property type="entry name" value="Protein_kinase_ATP_BS"/>
</dbReference>
<evidence type="ECO:0000313" key="16">
    <source>
        <dbReference type="EMBL" id="KAJ1690661.1"/>
    </source>
</evidence>
<evidence type="ECO:0000256" key="5">
    <source>
        <dbReference type="ARBA" id="ARBA00022729"/>
    </source>
</evidence>
<dbReference type="GO" id="GO:0005524">
    <property type="term" value="F:ATP binding"/>
    <property type="evidence" value="ECO:0007669"/>
    <property type="project" value="UniProtKB-UniRule"/>
</dbReference>
<feature type="transmembrane region" description="Helical" evidence="13">
    <location>
        <begin position="203"/>
        <end position="221"/>
    </location>
</feature>
<evidence type="ECO:0000256" key="13">
    <source>
        <dbReference type="SAM" id="Phobius"/>
    </source>
</evidence>
<evidence type="ECO:0000256" key="9">
    <source>
        <dbReference type="ARBA" id="ARBA00022989"/>
    </source>
</evidence>
<organism evidence="16 17">
    <name type="scientific">Rhynchospora breviuscula</name>
    <dbReference type="NCBI Taxonomy" id="2022672"/>
    <lineage>
        <taxon>Eukaryota</taxon>
        <taxon>Viridiplantae</taxon>
        <taxon>Streptophyta</taxon>
        <taxon>Embryophyta</taxon>
        <taxon>Tracheophyta</taxon>
        <taxon>Spermatophyta</taxon>
        <taxon>Magnoliopsida</taxon>
        <taxon>Liliopsida</taxon>
        <taxon>Poales</taxon>
        <taxon>Cyperaceae</taxon>
        <taxon>Cyperoideae</taxon>
        <taxon>Rhynchosporeae</taxon>
        <taxon>Rhynchospora</taxon>
    </lineage>
</organism>
<dbReference type="InterPro" id="IPR045874">
    <property type="entry name" value="LRK10/LRL21-25-like"/>
</dbReference>
<dbReference type="GO" id="GO:0030247">
    <property type="term" value="F:polysaccharide binding"/>
    <property type="evidence" value="ECO:0007669"/>
    <property type="project" value="InterPro"/>
</dbReference>
<evidence type="ECO:0000256" key="6">
    <source>
        <dbReference type="ARBA" id="ARBA00022741"/>
    </source>
</evidence>
<evidence type="ECO:0000256" key="10">
    <source>
        <dbReference type="ARBA" id="ARBA00023136"/>
    </source>
</evidence>